<dbReference type="PROSITE" id="PS50895">
    <property type="entry name" value="SURF1"/>
    <property type="match status" value="1"/>
</dbReference>
<evidence type="ECO:0000313" key="7">
    <source>
        <dbReference type="EMBL" id="ANO53378.1"/>
    </source>
</evidence>
<dbReference type="GO" id="GO:0005886">
    <property type="term" value="C:plasma membrane"/>
    <property type="evidence" value="ECO:0007669"/>
    <property type="project" value="UniProtKB-SubCell"/>
</dbReference>
<keyword evidence="4 6" id="KW-1133">Transmembrane helix</keyword>
<accession>A0A193LLT3</accession>
<evidence type="ECO:0000256" key="3">
    <source>
        <dbReference type="ARBA" id="ARBA00022692"/>
    </source>
</evidence>
<comment type="similarity">
    <text evidence="2 6">Belongs to the SURF1 family.</text>
</comment>
<dbReference type="PANTHER" id="PTHR23427:SF2">
    <property type="entry name" value="SURFEIT LOCUS PROTEIN 1"/>
    <property type="match status" value="1"/>
</dbReference>
<dbReference type="PANTHER" id="PTHR23427">
    <property type="entry name" value="SURFEIT LOCUS PROTEIN"/>
    <property type="match status" value="1"/>
</dbReference>
<protein>
    <recommendedName>
        <fullName evidence="6">SURF1-like protein</fullName>
    </recommendedName>
</protein>
<keyword evidence="6" id="KW-1003">Cell membrane</keyword>
<evidence type="ECO:0000313" key="8">
    <source>
        <dbReference type="Proteomes" id="UP000092695"/>
    </source>
</evidence>
<dbReference type="KEGG" id="woc:BA177_18025"/>
<keyword evidence="8" id="KW-1185">Reference proteome</keyword>
<comment type="subcellular location">
    <subcellularLocation>
        <location evidence="6">Cell membrane</location>
        <topology evidence="6">Multi-pass membrane protein</topology>
    </subcellularLocation>
    <subcellularLocation>
        <location evidence="1">Membrane</location>
    </subcellularLocation>
</comment>
<dbReference type="AlphaFoldDB" id="A0A193LLT3"/>
<dbReference type="EMBL" id="CP016268">
    <property type="protein sequence ID" value="ANO53378.1"/>
    <property type="molecule type" value="Genomic_DNA"/>
</dbReference>
<keyword evidence="5 6" id="KW-0472">Membrane</keyword>
<organism evidence="7 8">
    <name type="scientific">Woeseia oceani</name>
    <dbReference type="NCBI Taxonomy" id="1548547"/>
    <lineage>
        <taxon>Bacteria</taxon>
        <taxon>Pseudomonadati</taxon>
        <taxon>Pseudomonadota</taxon>
        <taxon>Gammaproteobacteria</taxon>
        <taxon>Woeseiales</taxon>
        <taxon>Woeseiaceae</taxon>
        <taxon>Woeseia</taxon>
    </lineage>
</organism>
<comment type="caution">
    <text evidence="6">Lacks conserved residue(s) required for the propagation of feature annotation.</text>
</comment>
<evidence type="ECO:0000256" key="6">
    <source>
        <dbReference type="RuleBase" id="RU363076"/>
    </source>
</evidence>
<feature type="transmembrane region" description="Helical" evidence="6">
    <location>
        <begin position="202"/>
        <end position="223"/>
    </location>
</feature>
<gene>
    <name evidence="7" type="ORF">BA177_18025</name>
</gene>
<evidence type="ECO:0000256" key="5">
    <source>
        <dbReference type="ARBA" id="ARBA00023136"/>
    </source>
</evidence>
<dbReference type="STRING" id="1548547.BA177_18025"/>
<sequence>MAMKWLPPVAGVLLIVMFISLANWQLERAEEKEATAALFDASAAPVELASVAEPVRFQKVATRGRYLPERQFLIDNIVINGRVGYYVITPFAMAGEAELVLVNRGWIAKSRGDSALPEIAVSDEVRSLTARVGRLPRVALRPDRAVRPGQAWPKVAVYPELSDLAAELGQPVSKTVLLLSPDASDGYARSWRPAEKGSMIHYGYAFQWSALALTVLVILVYQLRKKLRHERRT</sequence>
<evidence type="ECO:0000256" key="2">
    <source>
        <dbReference type="ARBA" id="ARBA00007165"/>
    </source>
</evidence>
<evidence type="ECO:0000256" key="4">
    <source>
        <dbReference type="ARBA" id="ARBA00022989"/>
    </source>
</evidence>
<evidence type="ECO:0000256" key="1">
    <source>
        <dbReference type="ARBA" id="ARBA00004370"/>
    </source>
</evidence>
<proteinExistence type="inferred from homology"/>
<dbReference type="Proteomes" id="UP000092695">
    <property type="component" value="Chromosome"/>
</dbReference>
<name>A0A193LLT3_9GAMM</name>
<reference evidence="7 8" key="1">
    <citation type="submission" date="2016-06" db="EMBL/GenBank/DDBJ databases">
        <title>Complete genome sequence of a deep-branching marine Gamma Proteobacterium Woeseia oceani type strain XK5.</title>
        <authorList>
            <person name="Mu D."/>
            <person name="Du Z."/>
        </authorList>
    </citation>
    <scope>NUCLEOTIDE SEQUENCE [LARGE SCALE GENOMIC DNA]</scope>
    <source>
        <strain evidence="7 8">XK5</strain>
    </source>
</reference>
<dbReference type="CDD" id="cd06662">
    <property type="entry name" value="SURF1"/>
    <property type="match status" value="1"/>
</dbReference>
<dbReference type="InterPro" id="IPR045214">
    <property type="entry name" value="Surf1/Surf4"/>
</dbReference>
<dbReference type="InterPro" id="IPR002994">
    <property type="entry name" value="Surf1/Shy1"/>
</dbReference>
<keyword evidence="3 6" id="KW-0812">Transmembrane</keyword>
<dbReference type="Pfam" id="PF02104">
    <property type="entry name" value="SURF1"/>
    <property type="match status" value="1"/>
</dbReference>